<keyword evidence="3 8" id="KW-0808">Transferase</keyword>
<dbReference type="GO" id="GO:0032259">
    <property type="term" value="P:methylation"/>
    <property type="evidence" value="ECO:0007669"/>
    <property type="project" value="UniProtKB-KW"/>
</dbReference>
<evidence type="ECO:0000259" key="7">
    <source>
        <dbReference type="Pfam" id="PF17827"/>
    </source>
</evidence>
<accession>A0A644VU11</accession>
<reference evidence="8" key="1">
    <citation type="submission" date="2019-08" db="EMBL/GenBank/DDBJ databases">
        <authorList>
            <person name="Kucharzyk K."/>
            <person name="Murdoch R.W."/>
            <person name="Higgins S."/>
            <person name="Loffler F."/>
        </authorList>
    </citation>
    <scope>NUCLEOTIDE SEQUENCE</scope>
</reference>
<dbReference type="Pfam" id="PF05175">
    <property type="entry name" value="MTS"/>
    <property type="match status" value="1"/>
</dbReference>
<dbReference type="InterPro" id="IPR029063">
    <property type="entry name" value="SAM-dependent_MTases_sf"/>
</dbReference>
<evidence type="ECO:0000256" key="1">
    <source>
        <dbReference type="ARBA" id="ARBA00012771"/>
    </source>
</evidence>
<name>A0A644VU11_9ZZZZ</name>
<dbReference type="InterPro" id="IPR040758">
    <property type="entry name" value="PrmC_N"/>
</dbReference>
<keyword evidence="2 8" id="KW-0489">Methyltransferase</keyword>
<dbReference type="CDD" id="cd02440">
    <property type="entry name" value="AdoMet_MTases"/>
    <property type="match status" value="1"/>
</dbReference>
<dbReference type="AlphaFoldDB" id="A0A644VU11"/>
<dbReference type="InterPro" id="IPR004556">
    <property type="entry name" value="HemK-like"/>
</dbReference>
<comment type="catalytic activity">
    <reaction evidence="5">
        <text>L-glutaminyl-[peptide chain release factor] + S-adenosyl-L-methionine = N(5)-methyl-L-glutaminyl-[peptide chain release factor] + S-adenosyl-L-homocysteine + H(+)</text>
        <dbReference type="Rhea" id="RHEA:42896"/>
        <dbReference type="Rhea" id="RHEA-COMP:10271"/>
        <dbReference type="Rhea" id="RHEA-COMP:10272"/>
        <dbReference type="ChEBI" id="CHEBI:15378"/>
        <dbReference type="ChEBI" id="CHEBI:30011"/>
        <dbReference type="ChEBI" id="CHEBI:57856"/>
        <dbReference type="ChEBI" id="CHEBI:59789"/>
        <dbReference type="ChEBI" id="CHEBI:61891"/>
        <dbReference type="EC" id="2.1.1.297"/>
    </reaction>
</comment>
<keyword evidence="4" id="KW-0949">S-adenosyl-L-methionine</keyword>
<dbReference type="PANTHER" id="PTHR18895:SF74">
    <property type="entry name" value="MTRF1L RELEASE FACTOR GLUTAMINE METHYLTRANSFERASE"/>
    <property type="match status" value="1"/>
</dbReference>
<dbReference type="EMBL" id="VSSQ01000446">
    <property type="protein sequence ID" value="MPL94891.1"/>
    <property type="molecule type" value="Genomic_DNA"/>
</dbReference>
<feature type="domain" description="Release factor glutamine methyltransferase N-terminal" evidence="7">
    <location>
        <begin position="4"/>
        <end position="74"/>
    </location>
</feature>
<evidence type="ECO:0000313" key="8">
    <source>
        <dbReference type="EMBL" id="MPL94891.1"/>
    </source>
</evidence>
<evidence type="ECO:0000256" key="3">
    <source>
        <dbReference type="ARBA" id="ARBA00022679"/>
    </source>
</evidence>
<dbReference type="EC" id="2.1.1.297" evidence="1"/>
<comment type="caution">
    <text evidence="8">The sequence shown here is derived from an EMBL/GenBank/DDBJ whole genome shotgun (WGS) entry which is preliminary data.</text>
</comment>
<dbReference type="InterPro" id="IPR007848">
    <property type="entry name" value="Small_mtfrase_dom"/>
</dbReference>
<dbReference type="GO" id="GO:0003676">
    <property type="term" value="F:nucleic acid binding"/>
    <property type="evidence" value="ECO:0007669"/>
    <property type="project" value="InterPro"/>
</dbReference>
<dbReference type="NCBIfam" id="TIGR00536">
    <property type="entry name" value="hemK_fam"/>
    <property type="match status" value="1"/>
</dbReference>
<gene>
    <name evidence="8" type="primary">prmC_18</name>
    <name evidence="8" type="ORF">SDC9_41050</name>
</gene>
<dbReference type="SUPFAM" id="SSF53335">
    <property type="entry name" value="S-adenosyl-L-methionine-dependent methyltransferases"/>
    <property type="match status" value="1"/>
</dbReference>
<organism evidence="8">
    <name type="scientific">bioreactor metagenome</name>
    <dbReference type="NCBI Taxonomy" id="1076179"/>
    <lineage>
        <taxon>unclassified sequences</taxon>
        <taxon>metagenomes</taxon>
        <taxon>ecological metagenomes</taxon>
    </lineage>
</organism>
<dbReference type="Gene3D" id="1.10.8.10">
    <property type="entry name" value="DNA helicase RuvA subunit, C-terminal domain"/>
    <property type="match status" value="1"/>
</dbReference>
<sequence length="278" mass="31853">MQNAINHIRFELSAYYTENELQSVVRLLISNITGFSFTEILVNKNTIFSAYQRDLLNFYLEKLKTGMPVQYVLGETEFCGLIFRVDQSVLIPRPETEELVEWVVRESAVDSVILDIGTGSGCIAIALKYFMTQADVHACDVSLESLNTARKNAEMNKTRVDFFYMDVLDENNTDCRYDVIVSNPPYIPYAEQTEISDHVKNFEPEGALFVPDDDPLVFYRKIAEFAKCHLHAGGKLFFEVHRDFGVACISMLHEMNFQQLEMRKDIAGNDRMIRAVVL</sequence>
<evidence type="ECO:0000256" key="2">
    <source>
        <dbReference type="ARBA" id="ARBA00022603"/>
    </source>
</evidence>
<protein>
    <recommendedName>
        <fullName evidence="1">peptide chain release factor N(5)-glutamine methyltransferase</fullName>
        <ecNumber evidence="1">2.1.1.297</ecNumber>
    </recommendedName>
</protein>
<dbReference type="InterPro" id="IPR019874">
    <property type="entry name" value="RF_methyltr_PrmC"/>
</dbReference>
<proteinExistence type="predicted"/>
<feature type="domain" description="Methyltransferase small" evidence="6">
    <location>
        <begin position="109"/>
        <end position="188"/>
    </location>
</feature>
<dbReference type="InterPro" id="IPR002052">
    <property type="entry name" value="DNA_methylase_N6_adenine_CS"/>
</dbReference>
<dbReference type="Gene3D" id="3.40.50.150">
    <property type="entry name" value="Vaccinia Virus protein VP39"/>
    <property type="match status" value="1"/>
</dbReference>
<evidence type="ECO:0000259" key="6">
    <source>
        <dbReference type="Pfam" id="PF05175"/>
    </source>
</evidence>
<dbReference type="NCBIfam" id="TIGR03534">
    <property type="entry name" value="RF_mod_PrmC"/>
    <property type="match status" value="1"/>
</dbReference>
<dbReference type="PANTHER" id="PTHR18895">
    <property type="entry name" value="HEMK METHYLTRANSFERASE"/>
    <property type="match status" value="1"/>
</dbReference>
<evidence type="ECO:0000256" key="4">
    <source>
        <dbReference type="ARBA" id="ARBA00022691"/>
    </source>
</evidence>
<dbReference type="GO" id="GO:0102559">
    <property type="term" value="F:peptide chain release factor N(5)-glutamine methyltransferase activity"/>
    <property type="evidence" value="ECO:0007669"/>
    <property type="project" value="UniProtKB-EC"/>
</dbReference>
<dbReference type="PROSITE" id="PS00092">
    <property type="entry name" value="N6_MTASE"/>
    <property type="match status" value="1"/>
</dbReference>
<dbReference type="InterPro" id="IPR050320">
    <property type="entry name" value="N5-glutamine_MTase"/>
</dbReference>
<dbReference type="Pfam" id="PF17827">
    <property type="entry name" value="PrmC_N"/>
    <property type="match status" value="1"/>
</dbReference>
<evidence type="ECO:0000256" key="5">
    <source>
        <dbReference type="ARBA" id="ARBA00048391"/>
    </source>
</evidence>